<dbReference type="OMA" id="PEYEFYG"/>
<evidence type="ECO:0000313" key="3">
    <source>
        <dbReference type="Proteomes" id="UP000014680"/>
    </source>
</evidence>
<dbReference type="Proteomes" id="UP000014680">
    <property type="component" value="Unassembled WGS sequence"/>
</dbReference>
<feature type="region of interest" description="Disordered" evidence="1">
    <location>
        <begin position="1"/>
        <end position="20"/>
    </location>
</feature>
<dbReference type="VEuPathDB" id="AmoebaDB:EIN_424830"/>
<keyword evidence="3" id="KW-1185">Reference proteome</keyword>
<dbReference type="GeneID" id="14888763"/>
<dbReference type="EMBL" id="KB206573">
    <property type="protein sequence ID" value="ELP89761.1"/>
    <property type="molecule type" value="Genomic_DNA"/>
</dbReference>
<dbReference type="RefSeq" id="XP_004256532.1">
    <property type="nucleotide sequence ID" value="XM_004256484.1"/>
</dbReference>
<protein>
    <submittedName>
        <fullName evidence="2">Uncharacterized protein</fullName>
    </submittedName>
</protein>
<name>A0A0A1U9A0_ENTIV</name>
<feature type="compositionally biased region" description="Pro residues" evidence="1">
    <location>
        <begin position="1"/>
        <end position="12"/>
    </location>
</feature>
<dbReference type="OrthoDB" id="25357at2759"/>
<dbReference type="Gene3D" id="3.90.980.20">
    <property type="match status" value="1"/>
</dbReference>
<evidence type="ECO:0000313" key="2">
    <source>
        <dbReference type="EMBL" id="ELP89761.1"/>
    </source>
</evidence>
<dbReference type="KEGG" id="eiv:EIN_424830"/>
<evidence type="ECO:0000256" key="1">
    <source>
        <dbReference type="SAM" id="MobiDB-lite"/>
    </source>
</evidence>
<proteinExistence type="predicted"/>
<organism evidence="2 3">
    <name type="scientific">Entamoeba invadens IP1</name>
    <dbReference type="NCBI Taxonomy" id="370355"/>
    <lineage>
        <taxon>Eukaryota</taxon>
        <taxon>Amoebozoa</taxon>
        <taxon>Evosea</taxon>
        <taxon>Archamoebae</taxon>
        <taxon>Mastigamoebida</taxon>
        <taxon>Entamoebidae</taxon>
        <taxon>Entamoeba</taxon>
    </lineage>
</organism>
<reference evidence="2 3" key="1">
    <citation type="submission" date="2012-10" db="EMBL/GenBank/DDBJ databases">
        <authorList>
            <person name="Zafar N."/>
            <person name="Inman J."/>
            <person name="Hall N."/>
            <person name="Lorenzi H."/>
            <person name="Caler E."/>
        </authorList>
    </citation>
    <scope>NUCLEOTIDE SEQUENCE [LARGE SCALE GENOMIC DNA]</scope>
    <source>
        <strain evidence="2 3">IP1</strain>
    </source>
</reference>
<sequence length="244" mass="28451">MNGSVPPPPPQPEYEFYGNYQTTPGTQTFTQGQQPQQYQQQIPQQANPQIGQQVNQQINQQMGQPSMCLRLCFCPLCDKQQMLLQQPQPFQWLFIARVIMFSLKRKMGKQDFFTINRDVLSFVVDHWYFFQNLEQFRAPQEQWVKTLNEQFNNKDFFTLSDDKGAVKINNDVPPWDYDGDVVQEISASSHVDDLDSVQNTEQIQAELKESYMKTLQIAKVAYLTCQKALYVYTDDNSKNNVCFL</sequence>
<gene>
    <name evidence="2" type="ORF">EIN_424830</name>
</gene>
<accession>A0A0A1U9A0</accession>
<dbReference type="AlphaFoldDB" id="A0A0A1U9A0"/>